<feature type="compositionally biased region" description="Polar residues" evidence="2">
    <location>
        <begin position="1"/>
        <end position="12"/>
    </location>
</feature>
<name>A0A1G4K713_9SACH</name>
<gene>
    <name evidence="4" type="ORF">LAME_0G04588G</name>
</gene>
<dbReference type="PROSITE" id="PS50089">
    <property type="entry name" value="ZF_RING_2"/>
    <property type="match status" value="1"/>
</dbReference>
<feature type="region of interest" description="Disordered" evidence="2">
    <location>
        <begin position="366"/>
        <end position="390"/>
    </location>
</feature>
<accession>A0A1G4K713</accession>
<dbReference type="AlphaFoldDB" id="A0A1G4K713"/>
<feature type="domain" description="RING-type" evidence="3">
    <location>
        <begin position="230"/>
        <end position="280"/>
    </location>
</feature>
<feature type="compositionally biased region" description="Low complexity" evidence="2">
    <location>
        <begin position="369"/>
        <end position="390"/>
    </location>
</feature>
<dbReference type="OrthoDB" id="299997at2759"/>
<keyword evidence="1" id="KW-0479">Metal-binding</keyword>
<evidence type="ECO:0000256" key="1">
    <source>
        <dbReference type="PROSITE-ProRule" id="PRU00175"/>
    </source>
</evidence>
<sequence length="1085" mass="120805">MEVHTPISTTRTKNVHSPPSVGSNSPSSARNFKKFSGQVLTRVNSTFRSFSAPGAGSPSRFYHSVEDRPRIIQRNSSRFAPSETEDEEQEFGPSFLSLTKPTMNIGTRRSKAPAPLHLSPITPRPTPRKCHSSSTKVVPCLESPMDSRRSGYVSSDCASWVTASSIEPRRRLNSALEASPTSRFTVQQPIFRDPWPDMYPEDESPTCAAELRKNVSLLSGGPKNYATSNCSICNESLTCALDGEKLIELSCDHQCHYNCFLISFEALLPANAFPTCSICKKASKPKNEDALSELTAKILCGGSDYRAAKPTETASEKYSIQPQSIHQPIETGSRQNSRIHDLRTPFDQVIRSAEVTSDGFKHSCNLMVSPETRPTPSTRTSSFGSRSFMSKSEGPDYDLDLSKPRIHLVPQLSKFSIKEDSELASVQYVMATYLPKGGHVAETAKLLKKKETRIRNEVQAFVEEMLEGSSPMGLLETFDILSYSEDEDTWVTVTAFLFRAGLVLAADGSIVGNIPKNQISQLHQLDPNTIIMNLKSKSLPEVFLSCQDDSSVIRKWFYYLKQVYLRSEDQSNTIVPIGQLTSNSWELLPDTLAQPIRPKLTESEFGEASESRLSVVAPCGRLPLKVVLCFSIINCHPELHSNEEHLFTLKSTLLQCLKCLSSQDLIGLVVVGRDGAGRVGPFGTFIGMVRRDWDGLLDFVEGLTIRNNDGFFENDACELKVMLETCHKLICTIEQDEHISQLVILGNDHSINNMPSNNGLQMRKIKRSLDTIVSDFNFSIHQYFTCNSRVLLTDLVQDSYFNVISKGVKALKDVCANDLIARLHESFIKSFSACLRSVDSSVVQFCAVEHNGQLVKLTKPTSELRLTIGNLRPGEVKNVVLEVQVHVSNLRHHLGNYFLSCEAPSSLLQYAVEWYDHSGVLSSQGYSFCCDFKFSSSGTTVSSTYSMKAPFSLCSHDSQGSELESLNISLAPPMSASRDMFFSTRQMELLTAETLKSALSELNATASTILNQLVSIIYCISRDCICNDPRFYRLVKTERIGHYAEKLSLELQHIAQLSSSSDSKARALSRWKMREMRARLICQDR</sequence>
<evidence type="ECO:0000259" key="3">
    <source>
        <dbReference type="PROSITE" id="PS50089"/>
    </source>
</evidence>
<feature type="region of interest" description="Disordered" evidence="2">
    <location>
        <begin position="75"/>
        <end position="135"/>
    </location>
</feature>
<dbReference type="GO" id="GO:0008270">
    <property type="term" value="F:zinc ion binding"/>
    <property type="evidence" value="ECO:0007669"/>
    <property type="project" value="UniProtKB-KW"/>
</dbReference>
<evidence type="ECO:0000256" key="2">
    <source>
        <dbReference type="SAM" id="MobiDB-lite"/>
    </source>
</evidence>
<organism evidence="4 5">
    <name type="scientific">Lachancea meyersii CBS 8951</name>
    <dbReference type="NCBI Taxonomy" id="1266667"/>
    <lineage>
        <taxon>Eukaryota</taxon>
        <taxon>Fungi</taxon>
        <taxon>Dikarya</taxon>
        <taxon>Ascomycota</taxon>
        <taxon>Saccharomycotina</taxon>
        <taxon>Saccharomycetes</taxon>
        <taxon>Saccharomycetales</taxon>
        <taxon>Saccharomycetaceae</taxon>
        <taxon>Lachancea</taxon>
    </lineage>
</organism>
<keyword evidence="1" id="KW-0863">Zinc-finger</keyword>
<dbReference type="EMBL" id="LT598484">
    <property type="protein sequence ID" value="SCU99651.1"/>
    <property type="molecule type" value="Genomic_DNA"/>
</dbReference>
<evidence type="ECO:0000313" key="4">
    <source>
        <dbReference type="EMBL" id="SCU99651.1"/>
    </source>
</evidence>
<reference evidence="5" key="1">
    <citation type="submission" date="2016-03" db="EMBL/GenBank/DDBJ databases">
        <authorList>
            <person name="Devillers Hugo."/>
        </authorList>
    </citation>
    <scope>NUCLEOTIDE SEQUENCE [LARGE SCALE GENOMIC DNA]</scope>
</reference>
<keyword evidence="1" id="KW-0862">Zinc</keyword>
<feature type="region of interest" description="Disordered" evidence="2">
    <location>
        <begin position="1"/>
        <end position="30"/>
    </location>
</feature>
<dbReference type="InterPro" id="IPR001841">
    <property type="entry name" value="Znf_RING"/>
</dbReference>
<proteinExistence type="predicted"/>
<dbReference type="SUPFAM" id="SSF57850">
    <property type="entry name" value="RING/U-box"/>
    <property type="match status" value="1"/>
</dbReference>
<feature type="compositionally biased region" description="Low complexity" evidence="2">
    <location>
        <begin position="17"/>
        <end position="28"/>
    </location>
</feature>
<keyword evidence="5" id="KW-1185">Reference proteome</keyword>
<feature type="region of interest" description="Disordered" evidence="2">
    <location>
        <begin position="312"/>
        <end position="336"/>
    </location>
</feature>
<feature type="compositionally biased region" description="Polar residues" evidence="2">
    <location>
        <begin position="96"/>
        <end position="107"/>
    </location>
</feature>
<evidence type="ECO:0000313" key="5">
    <source>
        <dbReference type="Proteomes" id="UP000191144"/>
    </source>
</evidence>
<dbReference type="Proteomes" id="UP000191144">
    <property type="component" value="Chromosome G"/>
</dbReference>
<protein>
    <submittedName>
        <fullName evidence="4">LAME_0G04588g1_1</fullName>
    </submittedName>
</protein>